<evidence type="ECO:0000256" key="8">
    <source>
        <dbReference type="RuleBase" id="RU003793"/>
    </source>
</evidence>
<gene>
    <name evidence="13" type="primary">pppA</name>
    <name evidence="13" type="ORF">SUTMEG_10100</name>
</gene>
<dbReference type="RefSeq" id="WP_120176757.1">
    <property type="nucleotide sequence ID" value="NZ_AP018786.1"/>
</dbReference>
<keyword evidence="9" id="KW-0645">Protease</keyword>
<comment type="subcellular location">
    <subcellularLocation>
        <location evidence="1">Cell inner membrane</location>
        <topology evidence="1">Multi-pass membrane protein</topology>
    </subcellularLocation>
    <subcellularLocation>
        <location evidence="9">Cell membrane</location>
        <topology evidence="9">Multi-pass membrane protein</topology>
    </subcellularLocation>
</comment>
<dbReference type="GO" id="GO:0005886">
    <property type="term" value="C:plasma membrane"/>
    <property type="evidence" value="ECO:0007669"/>
    <property type="project" value="UniProtKB-SubCell"/>
</dbReference>
<dbReference type="GO" id="GO:0006465">
    <property type="term" value="P:signal peptide processing"/>
    <property type="evidence" value="ECO:0007669"/>
    <property type="project" value="TreeGrafter"/>
</dbReference>
<accession>A0A2Z6I9Q6</accession>
<evidence type="ECO:0000256" key="6">
    <source>
        <dbReference type="ARBA" id="ARBA00022989"/>
    </source>
</evidence>
<evidence type="ECO:0000259" key="11">
    <source>
        <dbReference type="Pfam" id="PF01478"/>
    </source>
</evidence>
<feature type="domain" description="Prepilin peptidase A24 N-terminal" evidence="12">
    <location>
        <begin position="13"/>
        <end position="96"/>
    </location>
</feature>
<dbReference type="EC" id="3.4.23.43" evidence="9"/>
<comment type="catalytic activity">
    <reaction evidence="9">
        <text>Typically cleaves a -Gly-|-Phe- bond to release an N-terminal, basic peptide of 5-8 residues from type IV prepilin, and then N-methylates the new N-terminal amino group, the methyl donor being S-adenosyl-L-methionine.</text>
        <dbReference type="EC" id="3.4.23.43"/>
    </reaction>
</comment>
<evidence type="ECO:0000256" key="5">
    <source>
        <dbReference type="ARBA" id="ARBA00022692"/>
    </source>
</evidence>
<reference evidence="13 14" key="1">
    <citation type="journal article" date="2018" name="Int. J. Syst. Evol. Microbiol.">
        <title>Mesosutterella multiformis gen. nov., sp. nov., a member of the family Sutterellaceae and Sutterella megalosphaeroides sp. nov., isolated from human faeces.</title>
        <authorList>
            <person name="Sakamoto M."/>
            <person name="Ikeyama N."/>
            <person name="Kunihiro T."/>
            <person name="Iino T."/>
            <person name="Yuki M."/>
            <person name="Ohkuma M."/>
        </authorList>
    </citation>
    <scope>NUCLEOTIDE SEQUENCE [LARGE SCALE GENOMIC DNA]</scope>
    <source>
        <strain evidence="13 14">6FBBBH3</strain>
    </source>
</reference>
<keyword evidence="9" id="KW-0378">Hydrolase</keyword>
<feature type="transmembrane region" description="Helical" evidence="10">
    <location>
        <begin position="6"/>
        <end position="26"/>
    </location>
</feature>
<protein>
    <recommendedName>
        <fullName evidence="9">Prepilin leader peptidase/N-methyltransferase</fullName>
        <ecNumber evidence="9">2.1.1.-</ecNumber>
        <ecNumber evidence="9">3.4.23.43</ecNumber>
    </recommendedName>
</protein>
<keyword evidence="9" id="KW-0808">Transferase</keyword>
<dbReference type="GO" id="GO:0004190">
    <property type="term" value="F:aspartic-type endopeptidase activity"/>
    <property type="evidence" value="ECO:0007669"/>
    <property type="project" value="UniProtKB-EC"/>
</dbReference>
<dbReference type="PANTHER" id="PTHR30487">
    <property type="entry name" value="TYPE 4 PREPILIN-LIKE PROTEINS LEADER PEPTIDE-PROCESSING ENZYME"/>
    <property type="match status" value="1"/>
</dbReference>
<dbReference type="EC" id="2.1.1.-" evidence="9"/>
<dbReference type="InterPro" id="IPR050882">
    <property type="entry name" value="Prepilin_peptidase/N-MTase"/>
</dbReference>
<evidence type="ECO:0000256" key="7">
    <source>
        <dbReference type="ARBA" id="ARBA00023136"/>
    </source>
</evidence>
<evidence type="ECO:0000256" key="10">
    <source>
        <dbReference type="SAM" id="Phobius"/>
    </source>
</evidence>
<evidence type="ECO:0000259" key="12">
    <source>
        <dbReference type="Pfam" id="PF06750"/>
    </source>
</evidence>
<dbReference type="Pfam" id="PF06750">
    <property type="entry name" value="A24_N_bact"/>
    <property type="match status" value="1"/>
</dbReference>
<keyword evidence="4" id="KW-0997">Cell inner membrane</keyword>
<dbReference type="Proteomes" id="UP000271003">
    <property type="component" value="Chromosome"/>
</dbReference>
<evidence type="ECO:0000256" key="1">
    <source>
        <dbReference type="ARBA" id="ARBA00004429"/>
    </source>
</evidence>
<feature type="domain" description="Prepilin type IV endopeptidase peptidase" evidence="11">
    <location>
        <begin position="106"/>
        <end position="213"/>
    </location>
</feature>
<evidence type="ECO:0000313" key="14">
    <source>
        <dbReference type="Proteomes" id="UP000271003"/>
    </source>
</evidence>
<keyword evidence="14" id="KW-1185">Reference proteome</keyword>
<dbReference type="InterPro" id="IPR000045">
    <property type="entry name" value="Prepilin_IV_endopep_pep"/>
</dbReference>
<evidence type="ECO:0000256" key="2">
    <source>
        <dbReference type="ARBA" id="ARBA00005801"/>
    </source>
</evidence>
<comment type="function">
    <text evidence="9">Plays an essential role in type IV pili and type II pseudopili formation by proteolytically removing the leader sequence from substrate proteins and subsequently monomethylating the alpha-amino group of the newly exposed N-terminal phenylalanine.</text>
</comment>
<comment type="similarity">
    <text evidence="2 8">Belongs to the peptidase A24 family.</text>
</comment>
<proteinExistence type="inferred from homology"/>
<dbReference type="AlphaFoldDB" id="A0A2Z6I9Q6"/>
<keyword evidence="9" id="KW-0489">Methyltransferase</keyword>
<feature type="transmembrane region" description="Helical" evidence="10">
    <location>
        <begin position="189"/>
        <end position="216"/>
    </location>
</feature>
<keyword evidence="9" id="KW-0511">Multifunctional enzyme</keyword>
<name>A0A2Z6I9Q6_9BURK</name>
<dbReference type="InterPro" id="IPR010627">
    <property type="entry name" value="Prepilin_pept_A24_N"/>
</dbReference>
<dbReference type="PANTHER" id="PTHR30487:SF0">
    <property type="entry name" value="PREPILIN LEADER PEPTIDASE_N-METHYLTRANSFERASE-RELATED"/>
    <property type="match status" value="1"/>
</dbReference>
<dbReference type="KEGG" id="sutt:SUTMEG_10100"/>
<keyword evidence="5 9" id="KW-0812">Transmembrane</keyword>
<keyword evidence="7 10" id="KW-0472">Membrane</keyword>
<evidence type="ECO:0000256" key="3">
    <source>
        <dbReference type="ARBA" id="ARBA00022475"/>
    </source>
</evidence>
<keyword evidence="6 10" id="KW-1133">Transmembrane helix</keyword>
<dbReference type="InterPro" id="IPR014032">
    <property type="entry name" value="Peptidase_A24A_bac"/>
</dbReference>
<dbReference type="OrthoDB" id="9789291at2"/>
<evidence type="ECO:0000313" key="13">
    <source>
        <dbReference type="EMBL" id="BBF23119.1"/>
    </source>
</evidence>
<feature type="transmembrane region" description="Helical" evidence="10">
    <location>
        <begin position="78"/>
        <end position="97"/>
    </location>
</feature>
<dbReference type="GO" id="GO:0032259">
    <property type="term" value="P:methylation"/>
    <property type="evidence" value="ECO:0007669"/>
    <property type="project" value="UniProtKB-KW"/>
</dbReference>
<keyword evidence="3" id="KW-1003">Cell membrane</keyword>
<dbReference type="PRINTS" id="PR00864">
    <property type="entry name" value="PREPILNPTASE"/>
</dbReference>
<dbReference type="GO" id="GO:0008168">
    <property type="term" value="F:methyltransferase activity"/>
    <property type="evidence" value="ECO:0007669"/>
    <property type="project" value="UniProtKB-KW"/>
</dbReference>
<evidence type="ECO:0000256" key="9">
    <source>
        <dbReference type="RuleBase" id="RU003794"/>
    </source>
</evidence>
<organism evidence="13 14">
    <name type="scientific">Sutterella megalosphaeroides</name>
    <dbReference type="NCBI Taxonomy" id="2494234"/>
    <lineage>
        <taxon>Bacteria</taxon>
        <taxon>Pseudomonadati</taxon>
        <taxon>Pseudomonadota</taxon>
        <taxon>Betaproteobacteria</taxon>
        <taxon>Burkholderiales</taxon>
        <taxon>Sutterellaceae</taxon>
        <taxon>Sutterella</taxon>
    </lineage>
</organism>
<dbReference type="EMBL" id="AP018786">
    <property type="protein sequence ID" value="BBF23119.1"/>
    <property type="molecule type" value="Genomic_DNA"/>
</dbReference>
<dbReference type="Pfam" id="PF01478">
    <property type="entry name" value="Peptidase_A24"/>
    <property type="match status" value="1"/>
</dbReference>
<sequence>MDPNLFLTLCAALLGLAFGSFFNVCIDRGAEGRSIVRPRSACDGCGTTLGPLELEPVLSWLCLRGRCAHCGMKVSVRYPASEIIVAVLFALVVFTFGATPESLVYLVFTSIYVVASGIDLKVGLLPDRLTLPAAVLALPAALWLGHDPVDAIAGGLIGWGLFRFISFASERASGREGLGLGDSKLMLSIGFLTGGMFLPMVVLFASLGALAVFLVLRLLGRDPSDMRLPFGPFLSGAAYLTWLAGDRIWSAWLSIIL</sequence>
<dbReference type="Gene3D" id="1.20.120.1220">
    <property type="match status" value="1"/>
</dbReference>
<evidence type="ECO:0000256" key="4">
    <source>
        <dbReference type="ARBA" id="ARBA00022519"/>
    </source>
</evidence>